<dbReference type="InterPro" id="IPR056861">
    <property type="entry name" value="HMCN1-like_VWA"/>
</dbReference>
<comment type="subcellular location">
    <subcellularLocation>
        <location evidence="1">Secreted</location>
    </subcellularLocation>
</comment>
<dbReference type="InterPro" id="IPR056862">
    <property type="entry name" value="VWA7_N"/>
</dbReference>
<dbReference type="InterPro" id="IPR036465">
    <property type="entry name" value="vWFA_dom_sf"/>
</dbReference>
<name>A0ABV0TBW8_9TELE</name>
<evidence type="ECO:0000256" key="3">
    <source>
        <dbReference type="ARBA" id="ARBA00022729"/>
    </source>
</evidence>
<evidence type="ECO:0000313" key="8">
    <source>
        <dbReference type="Proteomes" id="UP001482620"/>
    </source>
</evidence>
<feature type="non-terminal residue" evidence="7">
    <location>
        <position position="273"/>
    </location>
</feature>
<feature type="domain" description="VWA7 N-terminal" evidence="6">
    <location>
        <begin position="2"/>
        <end position="139"/>
    </location>
</feature>
<dbReference type="Pfam" id="PF25107">
    <property type="entry name" value="VWA7_N"/>
    <property type="match status" value="1"/>
</dbReference>
<accession>A0ABV0TBW8</accession>
<sequence length="273" mass="29517">MEDFYSHSNWVEIGNTFPNSNLIRANAPVGNIAAITRATCRNCDGDNCKNNILEDILNEKVLTSGYFHFLIPSSKPLGKCSHGGALDGTKGKEPTGGINKDTFTSEHGHLHSQAANLAIAATSELLEDVRSAAGDKEFLRMMGLYKGRPLCFCVDTTGSMGDDIQAVKDVTSSIIDRKLGTEDEPSVYILVPFNDPDFGPLYQTTDPKVFKSYINSLIPNGGGDFPEMSLSGLQLALTGAPPNSEIYVFTDATAKDEHLRNPVLALIEQTKSV</sequence>
<dbReference type="CDD" id="cd00198">
    <property type="entry name" value="vWFA"/>
    <property type="match status" value="1"/>
</dbReference>
<keyword evidence="3" id="KW-0732">Signal</keyword>
<evidence type="ECO:0000256" key="1">
    <source>
        <dbReference type="ARBA" id="ARBA00004613"/>
    </source>
</evidence>
<evidence type="ECO:0000259" key="5">
    <source>
        <dbReference type="Pfam" id="PF25106"/>
    </source>
</evidence>
<dbReference type="InterPro" id="IPR052577">
    <property type="entry name" value="VWA7"/>
</dbReference>
<gene>
    <name evidence="7" type="ORF">ILYODFUR_028834</name>
</gene>
<keyword evidence="8" id="KW-1185">Reference proteome</keyword>
<dbReference type="EMBL" id="JAHRIQ010027179">
    <property type="protein sequence ID" value="MEQ2230395.1"/>
    <property type="molecule type" value="Genomic_DNA"/>
</dbReference>
<proteinExistence type="predicted"/>
<dbReference type="Gene3D" id="3.40.50.410">
    <property type="entry name" value="von Willebrand factor, type A domain"/>
    <property type="match status" value="1"/>
</dbReference>
<evidence type="ECO:0000256" key="2">
    <source>
        <dbReference type="ARBA" id="ARBA00022525"/>
    </source>
</evidence>
<protein>
    <recommendedName>
        <fullName evidence="9">von Willebrand factor A domain-containing protein 7-like</fullName>
    </recommendedName>
</protein>
<evidence type="ECO:0000259" key="6">
    <source>
        <dbReference type="Pfam" id="PF25107"/>
    </source>
</evidence>
<dbReference type="PANTHER" id="PTHR14905:SF18">
    <property type="entry name" value="VON WILLEBRAND FACTOR A DOMAIN-CONTAINING 10, TANDEM DUPLICATE 1-RELATED"/>
    <property type="match status" value="1"/>
</dbReference>
<organism evidence="7 8">
    <name type="scientific">Ilyodon furcidens</name>
    <name type="common">goldbreast splitfin</name>
    <dbReference type="NCBI Taxonomy" id="33524"/>
    <lineage>
        <taxon>Eukaryota</taxon>
        <taxon>Metazoa</taxon>
        <taxon>Chordata</taxon>
        <taxon>Craniata</taxon>
        <taxon>Vertebrata</taxon>
        <taxon>Euteleostomi</taxon>
        <taxon>Actinopterygii</taxon>
        <taxon>Neopterygii</taxon>
        <taxon>Teleostei</taxon>
        <taxon>Neoteleostei</taxon>
        <taxon>Acanthomorphata</taxon>
        <taxon>Ovalentaria</taxon>
        <taxon>Atherinomorphae</taxon>
        <taxon>Cyprinodontiformes</taxon>
        <taxon>Goodeidae</taxon>
        <taxon>Ilyodon</taxon>
    </lineage>
</organism>
<dbReference type="Pfam" id="PF25106">
    <property type="entry name" value="VWA_4"/>
    <property type="match status" value="1"/>
</dbReference>
<reference evidence="7 8" key="1">
    <citation type="submission" date="2021-06" db="EMBL/GenBank/DDBJ databases">
        <authorList>
            <person name="Palmer J.M."/>
        </authorList>
    </citation>
    <scope>NUCLEOTIDE SEQUENCE [LARGE SCALE GENOMIC DNA]</scope>
    <source>
        <strain evidence="8">if_2019</strain>
        <tissue evidence="7">Muscle</tissue>
    </source>
</reference>
<feature type="region of interest" description="Disordered" evidence="4">
    <location>
        <begin position="82"/>
        <end position="105"/>
    </location>
</feature>
<dbReference type="SUPFAM" id="SSF53300">
    <property type="entry name" value="vWA-like"/>
    <property type="match status" value="1"/>
</dbReference>
<feature type="domain" description="Hemicentin-1-like von Willebrand factor A" evidence="5">
    <location>
        <begin position="150"/>
        <end position="272"/>
    </location>
</feature>
<comment type="caution">
    <text evidence="7">The sequence shown here is derived from an EMBL/GenBank/DDBJ whole genome shotgun (WGS) entry which is preliminary data.</text>
</comment>
<dbReference type="PANTHER" id="PTHR14905">
    <property type="entry name" value="NG37"/>
    <property type="match status" value="1"/>
</dbReference>
<evidence type="ECO:0008006" key="9">
    <source>
        <dbReference type="Google" id="ProtNLM"/>
    </source>
</evidence>
<evidence type="ECO:0000313" key="7">
    <source>
        <dbReference type="EMBL" id="MEQ2230395.1"/>
    </source>
</evidence>
<dbReference type="Proteomes" id="UP001482620">
    <property type="component" value="Unassembled WGS sequence"/>
</dbReference>
<keyword evidence="2" id="KW-0964">Secreted</keyword>
<evidence type="ECO:0000256" key="4">
    <source>
        <dbReference type="SAM" id="MobiDB-lite"/>
    </source>
</evidence>